<dbReference type="OrthoDB" id="631059at2759"/>
<name>A0A2T7ECB6_9POAL</name>
<dbReference type="Gramene" id="PUZ65469">
    <property type="protein sequence ID" value="PUZ65469"/>
    <property type="gene ID" value="GQ55_3G225600"/>
</dbReference>
<reference evidence="1 2" key="1">
    <citation type="submission" date="2018-04" db="EMBL/GenBank/DDBJ databases">
        <title>WGS assembly of Panicum hallii var. hallii HAL2.</title>
        <authorList>
            <person name="Lovell J."/>
            <person name="Jenkins J."/>
            <person name="Lowry D."/>
            <person name="Mamidi S."/>
            <person name="Sreedasyam A."/>
            <person name="Weng X."/>
            <person name="Barry K."/>
            <person name="Bonette J."/>
            <person name="Campitelli B."/>
            <person name="Daum C."/>
            <person name="Gordon S."/>
            <person name="Gould B."/>
            <person name="Lipzen A."/>
            <person name="MacQueen A."/>
            <person name="Palacio-Mejia J."/>
            <person name="Plott C."/>
            <person name="Shakirov E."/>
            <person name="Shu S."/>
            <person name="Yoshinaga Y."/>
            <person name="Zane M."/>
            <person name="Rokhsar D."/>
            <person name="Grimwood J."/>
            <person name="Schmutz J."/>
            <person name="Juenger T."/>
        </authorList>
    </citation>
    <scope>NUCLEOTIDE SEQUENCE [LARGE SCALE GENOMIC DNA]</scope>
    <source>
        <strain evidence="2">cv. HAL2</strain>
    </source>
</reference>
<proteinExistence type="predicted"/>
<dbReference type="AlphaFoldDB" id="A0A2T7ECB6"/>
<sequence length="67" mass="7467">MQINYHGGDYLTLSDSYCSGMLFEQLVWSSGYVMLLQFTGSVEAPEGFIPDMVSNAKYALYISLPCL</sequence>
<keyword evidence="2" id="KW-1185">Reference proteome</keyword>
<evidence type="ECO:0000313" key="1">
    <source>
        <dbReference type="EMBL" id="PUZ65469.1"/>
    </source>
</evidence>
<dbReference type="Proteomes" id="UP000244336">
    <property type="component" value="Chromosome 3"/>
</dbReference>
<protein>
    <submittedName>
        <fullName evidence="1">Uncharacterized protein</fullName>
    </submittedName>
</protein>
<organism evidence="1 2">
    <name type="scientific">Panicum hallii var. hallii</name>
    <dbReference type="NCBI Taxonomy" id="1504633"/>
    <lineage>
        <taxon>Eukaryota</taxon>
        <taxon>Viridiplantae</taxon>
        <taxon>Streptophyta</taxon>
        <taxon>Embryophyta</taxon>
        <taxon>Tracheophyta</taxon>
        <taxon>Spermatophyta</taxon>
        <taxon>Magnoliopsida</taxon>
        <taxon>Liliopsida</taxon>
        <taxon>Poales</taxon>
        <taxon>Poaceae</taxon>
        <taxon>PACMAD clade</taxon>
        <taxon>Panicoideae</taxon>
        <taxon>Panicodae</taxon>
        <taxon>Paniceae</taxon>
        <taxon>Panicinae</taxon>
        <taxon>Panicum</taxon>
        <taxon>Panicum sect. Panicum</taxon>
    </lineage>
</organism>
<dbReference type="EMBL" id="CM009751">
    <property type="protein sequence ID" value="PUZ65469.1"/>
    <property type="molecule type" value="Genomic_DNA"/>
</dbReference>
<evidence type="ECO:0000313" key="2">
    <source>
        <dbReference type="Proteomes" id="UP000244336"/>
    </source>
</evidence>
<accession>A0A2T7ECB6</accession>
<gene>
    <name evidence="1" type="ORF">GQ55_3G225600</name>
</gene>